<feature type="compositionally biased region" description="Polar residues" evidence="1">
    <location>
        <begin position="176"/>
        <end position="190"/>
    </location>
</feature>
<accession>A0ABR1MDI7</accession>
<reference evidence="2 3" key="1">
    <citation type="submission" date="2024-04" db="EMBL/GenBank/DDBJ databases">
        <title>Phyllosticta paracitricarpa is synonymous to the EU quarantine fungus P. citricarpa based on phylogenomic analyses.</title>
        <authorList>
            <consortium name="Lawrence Berkeley National Laboratory"/>
            <person name="Van Ingen-Buijs V.A."/>
            <person name="Van Westerhoven A.C."/>
            <person name="Haridas S."/>
            <person name="Skiadas P."/>
            <person name="Martin F."/>
            <person name="Groenewald J.Z."/>
            <person name="Crous P.W."/>
            <person name="Seidl M.F."/>
        </authorList>
    </citation>
    <scope>NUCLEOTIDE SEQUENCE [LARGE SCALE GENOMIC DNA]</scope>
    <source>
        <strain evidence="2 3">CBS 122670</strain>
    </source>
</reference>
<feature type="compositionally biased region" description="Low complexity" evidence="1">
    <location>
        <begin position="191"/>
        <end position="204"/>
    </location>
</feature>
<evidence type="ECO:0000313" key="2">
    <source>
        <dbReference type="EMBL" id="KAK7545325.1"/>
    </source>
</evidence>
<evidence type="ECO:0000256" key="1">
    <source>
        <dbReference type="SAM" id="MobiDB-lite"/>
    </source>
</evidence>
<proteinExistence type="predicted"/>
<dbReference type="Proteomes" id="UP001365128">
    <property type="component" value="Unassembled WGS sequence"/>
</dbReference>
<dbReference type="EMBL" id="JBBPDW010000018">
    <property type="protein sequence ID" value="KAK7545325.1"/>
    <property type="molecule type" value="Genomic_DNA"/>
</dbReference>
<feature type="region of interest" description="Disordered" evidence="1">
    <location>
        <begin position="381"/>
        <end position="406"/>
    </location>
</feature>
<feature type="compositionally biased region" description="Low complexity" evidence="1">
    <location>
        <begin position="10"/>
        <end position="28"/>
    </location>
</feature>
<feature type="region of interest" description="Disordered" evidence="1">
    <location>
        <begin position="1"/>
        <end position="28"/>
    </location>
</feature>
<keyword evidence="3" id="KW-1185">Reference proteome</keyword>
<gene>
    <name evidence="2" type="ORF">IWX46DRAFT_658489</name>
</gene>
<feature type="compositionally biased region" description="Basic and acidic residues" evidence="1">
    <location>
        <begin position="156"/>
        <end position="175"/>
    </location>
</feature>
<organism evidence="2 3">
    <name type="scientific">Phyllosticta citricarpa</name>
    <dbReference type="NCBI Taxonomy" id="55181"/>
    <lineage>
        <taxon>Eukaryota</taxon>
        <taxon>Fungi</taxon>
        <taxon>Dikarya</taxon>
        <taxon>Ascomycota</taxon>
        <taxon>Pezizomycotina</taxon>
        <taxon>Dothideomycetes</taxon>
        <taxon>Dothideomycetes incertae sedis</taxon>
        <taxon>Botryosphaeriales</taxon>
        <taxon>Phyllostictaceae</taxon>
        <taxon>Phyllosticta</taxon>
    </lineage>
</organism>
<sequence length="406" mass="45337">MSLTLPPRLPDTSQQPSSSDHQQQQQQPTYQTAIQQFKQLAAAAMDWSKRKYNEAYERWVPWLEDWYLKLFTRDNKASYAAKDHLVQTKISGNEDVDAVQDGANTAVADQLGQDGVARPVGDVVSKEVLNRAERKGRGEDAAAANAPEVPLPDKSMNIDKDTIITDSTDNSHDKTNTNLLKTSNPSKISKTNNLSTLTTNSSNPLNPPNPSNLLPPTNPQQLALSAEIYATLALYDDILTRIACENAELHAAHARIAASRSRMTRAFDDVAKGRQRMAGLFKRARSSPPTATQRGVLDMGGQALDVLGNLNLEKRRWDIMRRYEALYRERKQLERDVAAKQEKRRADEVWVQAMFSRVAEKGLFEAPVVVQRQQQAAHVIKDEDEGDGDCHEGEMQQGEEFMSGLL</sequence>
<evidence type="ECO:0000313" key="3">
    <source>
        <dbReference type="Proteomes" id="UP001365128"/>
    </source>
</evidence>
<feature type="region of interest" description="Disordered" evidence="1">
    <location>
        <begin position="132"/>
        <end position="211"/>
    </location>
</feature>
<name>A0ABR1MDI7_9PEZI</name>
<comment type="caution">
    <text evidence="2">The sequence shown here is derived from an EMBL/GenBank/DDBJ whole genome shotgun (WGS) entry which is preliminary data.</text>
</comment>
<protein>
    <submittedName>
        <fullName evidence="2">Uncharacterized protein</fullName>
    </submittedName>
</protein>